<feature type="transmembrane region" description="Helical" evidence="1">
    <location>
        <begin position="139"/>
        <end position="161"/>
    </location>
</feature>
<keyword evidence="1" id="KW-1133">Transmembrane helix</keyword>
<protein>
    <submittedName>
        <fullName evidence="3">Urease accessory protein</fullName>
    </submittedName>
</protein>
<dbReference type="PIRSF" id="PIRSF016919">
    <property type="entry name" value="HupE_UreJ"/>
    <property type="match status" value="1"/>
</dbReference>
<dbReference type="RefSeq" id="WP_107492319.1">
    <property type="nucleotide sequence ID" value="NZ_PZKC01000002.1"/>
</dbReference>
<gene>
    <name evidence="3" type="ORF">C8261_03790</name>
</gene>
<organism evidence="3 4">
    <name type="scientific">Pseudothauera lacus</name>
    <dbReference type="NCBI Taxonomy" id="2136175"/>
    <lineage>
        <taxon>Bacteria</taxon>
        <taxon>Pseudomonadati</taxon>
        <taxon>Pseudomonadota</taxon>
        <taxon>Betaproteobacteria</taxon>
        <taxon>Rhodocyclales</taxon>
        <taxon>Zoogloeaceae</taxon>
        <taxon>Pseudothauera</taxon>
    </lineage>
</organism>
<name>A0A2T4IJ49_9RHOO</name>
<feature type="transmembrane region" description="Helical" evidence="1">
    <location>
        <begin position="98"/>
        <end position="127"/>
    </location>
</feature>
<dbReference type="InterPro" id="IPR007038">
    <property type="entry name" value="HupE_UreJ"/>
</dbReference>
<feature type="signal peptide" evidence="2">
    <location>
        <begin position="1"/>
        <end position="21"/>
    </location>
</feature>
<feature type="transmembrane region" description="Helical" evidence="1">
    <location>
        <begin position="67"/>
        <end position="86"/>
    </location>
</feature>
<dbReference type="Proteomes" id="UP000241193">
    <property type="component" value="Unassembled WGS sequence"/>
</dbReference>
<evidence type="ECO:0000256" key="1">
    <source>
        <dbReference type="SAM" id="Phobius"/>
    </source>
</evidence>
<dbReference type="Pfam" id="PF04955">
    <property type="entry name" value="HupE_UreJ"/>
    <property type="match status" value="1"/>
</dbReference>
<proteinExistence type="predicted"/>
<evidence type="ECO:0000313" key="3">
    <source>
        <dbReference type="EMBL" id="PTD97799.1"/>
    </source>
</evidence>
<dbReference type="OrthoDB" id="9808192at2"/>
<feature type="chain" id="PRO_5015723569" evidence="2">
    <location>
        <begin position="22"/>
        <end position="191"/>
    </location>
</feature>
<feature type="transmembrane region" description="Helical" evidence="1">
    <location>
        <begin position="37"/>
        <end position="55"/>
    </location>
</feature>
<accession>A0A2T4IJ49</accession>
<evidence type="ECO:0000256" key="2">
    <source>
        <dbReference type="SAM" id="SignalP"/>
    </source>
</evidence>
<keyword evidence="1" id="KW-0472">Membrane</keyword>
<evidence type="ECO:0000313" key="4">
    <source>
        <dbReference type="Proteomes" id="UP000241193"/>
    </source>
</evidence>
<keyword evidence="1" id="KW-0812">Transmembrane</keyword>
<keyword evidence="2" id="KW-0732">Signal</keyword>
<sequence length="191" mass="19377">MNPNRTLITLGLVLASSTALAHPGHEQASFFSGLGHPLGGFDHLLAMLAVGLYAARQSGRQRWALPTAFVLAMLAGAGLGALGIMLPAVEAGIATSVLVLGLLIAFAARLPVAAALPLVATFALFHGHAHHAEMGEGTLATYAAGFALATAALHGAGYLVGRWVPQTLWAQRLQRAAGAFIAGAGAVFLGA</sequence>
<feature type="transmembrane region" description="Helical" evidence="1">
    <location>
        <begin position="173"/>
        <end position="190"/>
    </location>
</feature>
<dbReference type="AlphaFoldDB" id="A0A2T4IJ49"/>
<comment type="caution">
    <text evidence="3">The sequence shown here is derived from an EMBL/GenBank/DDBJ whole genome shotgun (WGS) entry which is preliminary data.</text>
</comment>
<dbReference type="EMBL" id="PZKC01000002">
    <property type="protein sequence ID" value="PTD97799.1"/>
    <property type="molecule type" value="Genomic_DNA"/>
</dbReference>
<reference evidence="3 4" key="2">
    <citation type="submission" date="2018-04" db="EMBL/GenBank/DDBJ databases">
        <title>Thauera lacus sp. nov., isolated from an saline lake in Inner Mongolia, China.</title>
        <authorList>
            <person name="Liang Q.-Y."/>
        </authorList>
    </citation>
    <scope>NUCLEOTIDE SEQUENCE [LARGE SCALE GENOMIC DNA]</scope>
    <source>
        <strain evidence="3 4">D20</strain>
    </source>
</reference>
<reference evidence="3 4" key="1">
    <citation type="submission" date="2018-03" db="EMBL/GenBank/DDBJ databases">
        <authorList>
            <person name="Keele B.F."/>
        </authorList>
    </citation>
    <scope>NUCLEOTIDE SEQUENCE [LARGE SCALE GENOMIC DNA]</scope>
    <source>
        <strain evidence="3 4">D20</strain>
    </source>
</reference>
<keyword evidence="4" id="KW-1185">Reference proteome</keyword>